<feature type="transmembrane region" description="Helical" evidence="1">
    <location>
        <begin position="186"/>
        <end position="208"/>
    </location>
</feature>
<comment type="caution">
    <text evidence="3">The sequence shown here is derived from an EMBL/GenBank/DDBJ whole genome shotgun (WGS) entry which is preliminary data.</text>
</comment>
<sequence>MQYKTLAVSAFVASAFAAPQAAGSASVDQISIYSVLQTALPSSLVAEALTNPSAASSDIAAEFATATPSWFTALPTNIQTYLVPLATNGASLSAAVGNATAAANSTMSSTMLANGTAPSAGVAGMNSMNSSGVAGATAGTTAGGAGVASIASSMSGSSIAVSSSSAAAASSTGSGSSGASSSSKAGAVPTAVVGMGLAGMVGMVGLFAL</sequence>
<proteinExistence type="predicted"/>
<evidence type="ECO:0000313" key="3">
    <source>
        <dbReference type="EMBL" id="KAK0952635.1"/>
    </source>
</evidence>
<keyword evidence="1" id="KW-1133">Transmembrane helix</keyword>
<name>A0AAN6H2Y0_9PEZI</name>
<accession>A0AAN6H2Y0</accession>
<dbReference type="AlphaFoldDB" id="A0AAN6H2Y0"/>
<evidence type="ECO:0000313" key="4">
    <source>
        <dbReference type="Proteomes" id="UP001175353"/>
    </source>
</evidence>
<dbReference type="EMBL" id="JAUJLE010000600">
    <property type="protein sequence ID" value="KAK0952635.1"/>
    <property type="molecule type" value="Genomic_DNA"/>
</dbReference>
<feature type="signal peptide" evidence="2">
    <location>
        <begin position="1"/>
        <end position="17"/>
    </location>
</feature>
<evidence type="ECO:0008006" key="5">
    <source>
        <dbReference type="Google" id="ProtNLM"/>
    </source>
</evidence>
<dbReference type="Proteomes" id="UP001175353">
    <property type="component" value="Unassembled WGS sequence"/>
</dbReference>
<organism evidence="3 4">
    <name type="scientific">Friedmanniomyces endolithicus</name>
    <dbReference type="NCBI Taxonomy" id="329885"/>
    <lineage>
        <taxon>Eukaryota</taxon>
        <taxon>Fungi</taxon>
        <taxon>Dikarya</taxon>
        <taxon>Ascomycota</taxon>
        <taxon>Pezizomycotina</taxon>
        <taxon>Dothideomycetes</taxon>
        <taxon>Dothideomycetidae</taxon>
        <taxon>Mycosphaerellales</taxon>
        <taxon>Teratosphaeriaceae</taxon>
        <taxon>Friedmanniomyces</taxon>
    </lineage>
</organism>
<keyword evidence="1" id="KW-0472">Membrane</keyword>
<protein>
    <recommendedName>
        <fullName evidence="5">FAS1 domain-containing protein</fullName>
    </recommendedName>
</protein>
<gene>
    <name evidence="3" type="ORF">LTR91_024299</name>
</gene>
<keyword evidence="2" id="KW-0732">Signal</keyword>
<feature type="chain" id="PRO_5042961726" description="FAS1 domain-containing protein" evidence="2">
    <location>
        <begin position="18"/>
        <end position="209"/>
    </location>
</feature>
<reference evidence="3" key="1">
    <citation type="submission" date="2023-06" db="EMBL/GenBank/DDBJ databases">
        <title>Black Yeasts Isolated from many extreme environments.</title>
        <authorList>
            <person name="Coleine C."/>
            <person name="Stajich J.E."/>
            <person name="Selbmann L."/>
        </authorList>
    </citation>
    <scope>NUCLEOTIDE SEQUENCE</scope>
    <source>
        <strain evidence="3">CCFEE 5200</strain>
    </source>
</reference>
<keyword evidence="4" id="KW-1185">Reference proteome</keyword>
<keyword evidence="1" id="KW-0812">Transmembrane</keyword>
<evidence type="ECO:0000256" key="1">
    <source>
        <dbReference type="SAM" id="Phobius"/>
    </source>
</evidence>
<evidence type="ECO:0000256" key="2">
    <source>
        <dbReference type="SAM" id="SignalP"/>
    </source>
</evidence>